<feature type="transmembrane region" description="Helical" evidence="5">
    <location>
        <begin position="90"/>
        <end position="111"/>
    </location>
</feature>
<gene>
    <name evidence="7" type="ORF">GCM10023116_21360</name>
</gene>
<dbReference type="Proteomes" id="UP001500604">
    <property type="component" value="Unassembled WGS sequence"/>
</dbReference>
<evidence type="ECO:0000256" key="5">
    <source>
        <dbReference type="SAM" id="Phobius"/>
    </source>
</evidence>
<feature type="transmembrane region" description="Helical" evidence="5">
    <location>
        <begin position="266"/>
        <end position="285"/>
    </location>
</feature>
<dbReference type="Pfam" id="PF00892">
    <property type="entry name" value="EamA"/>
    <property type="match status" value="2"/>
</dbReference>
<sequence>MFKNLLFLLGIGMIWGSQFLFQQMAVADLPAVWVGAGRALVGCLTLLLVCRLLNIKSEKNNWKMYHLVGFLEATLPFVLVAWGQQYMDTAVAAILMGTIPFFTILLAPLLVAGARITLTGITSVIVGFAGLLLLFYPQLITGSSNGSLAGALAIIGASGSFAIALLMLKRIEGSHPLMVARNVLLAASSQLLIIASIMVPPTTLSPSADSLTAVVYLGLMCAGVVYFLYMVLIQRAGPVFASFSNYLVPLFGVLLGATINNEILPGTTWIALTVILSAVAINQFFSSKLGHAKT</sequence>
<keyword evidence="4 5" id="KW-0472">Membrane</keyword>
<feature type="transmembrane region" description="Helical" evidence="5">
    <location>
        <begin position="148"/>
        <end position="168"/>
    </location>
</feature>
<organism evidence="7 8">
    <name type="scientific">Kistimonas scapharcae</name>
    <dbReference type="NCBI Taxonomy" id="1036133"/>
    <lineage>
        <taxon>Bacteria</taxon>
        <taxon>Pseudomonadati</taxon>
        <taxon>Pseudomonadota</taxon>
        <taxon>Gammaproteobacteria</taxon>
        <taxon>Oceanospirillales</taxon>
        <taxon>Endozoicomonadaceae</taxon>
        <taxon>Kistimonas</taxon>
    </lineage>
</organism>
<dbReference type="InterPro" id="IPR050638">
    <property type="entry name" value="AA-Vitamin_Transporters"/>
</dbReference>
<feature type="transmembrane region" description="Helical" evidence="5">
    <location>
        <begin position="118"/>
        <end position="136"/>
    </location>
</feature>
<accession>A0ABP8V3I9</accession>
<feature type="transmembrane region" description="Helical" evidence="5">
    <location>
        <begin position="65"/>
        <end position="84"/>
    </location>
</feature>
<dbReference type="SUPFAM" id="SSF103481">
    <property type="entry name" value="Multidrug resistance efflux transporter EmrE"/>
    <property type="match status" value="2"/>
</dbReference>
<keyword evidence="3 5" id="KW-1133">Transmembrane helix</keyword>
<feature type="domain" description="EamA" evidence="6">
    <location>
        <begin position="5"/>
        <end position="135"/>
    </location>
</feature>
<dbReference type="InterPro" id="IPR037185">
    <property type="entry name" value="EmrE-like"/>
</dbReference>
<keyword evidence="8" id="KW-1185">Reference proteome</keyword>
<dbReference type="PANTHER" id="PTHR32322">
    <property type="entry name" value="INNER MEMBRANE TRANSPORTER"/>
    <property type="match status" value="1"/>
</dbReference>
<dbReference type="PANTHER" id="PTHR32322:SF9">
    <property type="entry name" value="AMINO-ACID METABOLITE EFFLUX PUMP-RELATED"/>
    <property type="match status" value="1"/>
</dbReference>
<evidence type="ECO:0000256" key="4">
    <source>
        <dbReference type="ARBA" id="ARBA00023136"/>
    </source>
</evidence>
<comment type="subcellular location">
    <subcellularLocation>
        <location evidence="1">Membrane</location>
        <topology evidence="1">Multi-pass membrane protein</topology>
    </subcellularLocation>
</comment>
<evidence type="ECO:0000256" key="1">
    <source>
        <dbReference type="ARBA" id="ARBA00004141"/>
    </source>
</evidence>
<name>A0ABP8V3I9_9GAMM</name>
<evidence type="ECO:0000256" key="2">
    <source>
        <dbReference type="ARBA" id="ARBA00022692"/>
    </source>
</evidence>
<evidence type="ECO:0000313" key="8">
    <source>
        <dbReference type="Proteomes" id="UP001500604"/>
    </source>
</evidence>
<comment type="caution">
    <text evidence="7">The sequence shown here is derived from an EMBL/GenBank/DDBJ whole genome shotgun (WGS) entry which is preliminary data.</text>
</comment>
<keyword evidence="2 5" id="KW-0812">Transmembrane</keyword>
<feature type="transmembrane region" description="Helical" evidence="5">
    <location>
        <begin position="211"/>
        <end position="232"/>
    </location>
</feature>
<feature type="transmembrane region" description="Helical" evidence="5">
    <location>
        <begin position="180"/>
        <end position="199"/>
    </location>
</feature>
<protein>
    <submittedName>
        <fullName evidence="7">EamA family transporter</fullName>
    </submittedName>
</protein>
<feature type="transmembrane region" description="Helical" evidence="5">
    <location>
        <begin position="31"/>
        <end position="53"/>
    </location>
</feature>
<dbReference type="EMBL" id="BAABFL010000323">
    <property type="protein sequence ID" value="GAA4649855.1"/>
    <property type="molecule type" value="Genomic_DNA"/>
</dbReference>
<feature type="domain" description="EamA" evidence="6">
    <location>
        <begin position="149"/>
        <end position="281"/>
    </location>
</feature>
<evidence type="ECO:0000313" key="7">
    <source>
        <dbReference type="EMBL" id="GAA4649855.1"/>
    </source>
</evidence>
<evidence type="ECO:0000256" key="3">
    <source>
        <dbReference type="ARBA" id="ARBA00022989"/>
    </source>
</evidence>
<dbReference type="InterPro" id="IPR000620">
    <property type="entry name" value="EamA_dom"/>
</dbReference>
<reference evidence="8" key="1">
    <citation type="journal article" date="2019" name="Int. J. Syst. Evol. Microbiol.">
        <title>The Global Catalogue of Microorganisms (GCM) 10K type strain sequencing project: providing services to taxonomists for standard genome sequencing and annotation.</title>
        <authorList>
            <consortium name="The Broad Institute Genomics Platform"/>
            <consortium name="The Broad Institute Genome Sequencing Center for Infectious Disease"/>
            <person name="Wu L."/>
            <person name="Ma J."/>
        </authorList>
    </citation>
    <scope>NUCLEOTIDE SEQUENCE [LARGE SCALE GENOMIC DNA]</scope>
    <source>
        <strain evidence="8">JCM 17805</strain>
    </source>
</reference>
<dbReference type="RefSeq" id="WP_345195868.1">
    <property type="nucleotide sequence ID" value="NZ_BAABFL010000323.1"/>
</dbReference>
<evidence type="ECO:0000259" key="6">
    <source>
        <dbReference type="Pfam" id="PF00892"/>
    </source>
</evidence>
<feature type="transmembrane region" description="Helical" evidence="5">
    <location>
        <begin position="239"/>
        <end position="260"/>
    </location>
</feature>
<proteinExistence type="predicted"/>